<evidence type="ECO:0000313" key="2">
    <source>
        <dbReference type="Proteomes" id="UP000327493"/>
    </source>
</evidence>
<evidence type="ECO:0000313" key="1">
    <source>
        <dbReference type="EMBL" id="KAA8578850.1"/>
    </source>
</evidence>
<proteinExistence type="predicted"/>
<gene>
    <name evidence="1" type="ORF">FQN60_015369</name>
</gene>
<accession>A0A5J5CFN3</accession>
<dbReference type="EMBL" id="VOFY01000075">
    <property type="protein sequence ID" value="KAA8578850.1"/>
    <property type="molecule type" value="Genomic_DNA"/>
</dbReference>
<reference evidence="1 2" key="1">
    <citation type="submission" date="2019-08" db="EMBL/GenBank/DDBJ databases">
        <title>A chromosome-level genome assembly, high-density linkage maps, and genome scans reveal the genomic architecture of hybrid incompatibilities underlying speciation via character displacement in darters (Percidae: Etheostominae).</title>
        <authorList>
            <person name="Moran R.L."/>
            <person name="Catchen J.M."/>
            <person name="Fuller R.C."/>
        </authorList>
    </citation>
    <scope>NUCLEOTIDE SEQUENCE [LARGE SCALE GENOMIC DNA]</scope>
    <source>
        <strain evidence="1">EspeVRDwgs_2016</strain>
        <tissue evidence="1">Muscle</tissue>
    </source>
</reference>
<feature type="non-terminal residue" evidence="1">
    <location>
        <position position="42"/>
    </location>
</feature>
<protein>
    <submittedName>
        <fullName evidence="1">Uncharacterized protein</fullName>
    </submittedName>
</protein>
<sequence length="42" mass="4911">MKPQITRTQRSYQFLIRGVKSDLSITEELLVWQQCMDHDGTG</sequence>
<organism evidence="1 2">
    <name type="scientific">Etheostoma spectabile</name>
    <name type="common">orangethroat darter</name>
    <dbReference type="NCBI Taxonomy" id="54343"/>
    <lineage>
        <taxon>Eukaryota</taxon>
        <taxon>Metazoa</taxon>
        <taxon>Chordata</taxon>
        <taxon>Craniata</taxon>
        <taxon>Vertebrata</taxon>
        <taxon>Euteleostomi</taxon>
        <taxon>Actinopterygii</taxon>
        <taxon>Neopterygii</taxon>
        <taxon>Teleostei</taxon>
        <taxon>Neoteleostei</taxon>
        <taxon>Acanthomorphata</taxon>
        <taxon>Eupercaria</taxon>
        <taxon>Perciformes</taxon>
        <taxon>Percoidei</taxon>
        <taxon>Percidae</taxon>
        <taxon>Etheostomatinae</taxon>
        <taxon>Etheostoma</taxon>
    </lineage>
</organism>
<keyword evidence="2" id="KW-1185">Reference proteome</keyword>
<comment type="caution">
    <text evidence="1">The sequence shown here is derived from an EMBL/GenBank/DDBJ whole genome shotgun (WGS) entry which is preliminary data.</text>
</comment>
<dbReference type="AlphaFoldDB" id="A0A5J5CFN3"/>
<dbReference type="Proteomes" id="UP000327493">
    <property type="component" value="Unassembled WGS sequence"/>
</dbReference>
<name>A0A5J5CFN3_9PERO</name>